<feature type="compositionally biased region" description="Pro residues" evidence="4">
    <location>
        <begin position="223"/>
        <end position="232"/>
    </location>
</feature>
<comment type="similarity">
    <text evidence="1 3">Belongs to the SNW family.</text>
</comment>
<keyword evidence="7" id="KW-1185">Reference proteome</keyword>
<feature type="region of interest" description="Disordered" evidence="4">
    <location>
        <begin position="1"/>
        <end position="63"/>
    </location>
</feature>
<keyword evidence="3" id="KW-0747">Spliceosome</keyword>
<feature type="region of interest" description="Disordered" evidence="4">
    <location>
        <begin position="80"/>
        <end position="109"/>
    </location>
</feature>
<keyword evidence="3" id="KW-0539">Nucleus</keyword>
<dbReference type="Proteomes" id="UP001280581">
    <property type="component" value="Unassembled WGS sequence"/>
</dbReference>
<dbReference type="InterPro" id="IPR004015">
    <property type="entry name" value="SKI-int_prot_SKIP_SNW-dom"/>
</dbReference>
<protein>
    <recommendedName>
        <fullName evidence="2 3">Pre-mRNA-processing protein 45</fullName>
    </recommendedName>
</protein>
<feature type="compositionally biased region" description="Basic and acidic residues" evidence="4">
    <location>
        <begin position="490"/>
        <end position="501"/>
    </location>
</feature>
<keyword evidence="3" id="KW-0507">mRNA processing</keyword>
<accession>A0AAN6LR01</accession>
<comment type="subunit">
    <text evidence="3">Associated with the spliceosome.</text>
</comment>
<dbReference type="EMBL" id="WVTA01000018">
    <property type="protein sequence ID" value="KAK3197453.1"/>
    <property type="molecule type" value="Genomic_DNA"/>
</dbReference>
<dbReference type="Pfam" id="PF02731">
    <property type="entry name" value="SKIP_SNW"/>
    <property type="match status" value="1"/>
</dbReference>
<dbReference type="InterPro" id="IPR017862">
    <property type="entry name" value="SKI-int_prot_SKIP"/>
</dbReference>
<proteinExistence type="inferred from homology"/>
<dbReference type="AlphaFoldDB" id="A0AAN6LR01"/>
<comment type="subcellular location">
    <subcellularLocation>
        <location evidence="3">Nucleus</location>
    </subcellularLocation>
</comment>
<feature type="region of interest" description="Disordered" evidence="4">
    <location>
        <begin position="490"/>
        <end position="553"/>
    </location>
</feature>
<feature type="compositionally biased region" description="Basic and acidic residues" evidence="4">
    <location>
        <begin position="519"/>
        <end position="553"/>
    </location>
</feature>
<keyword evidence="3" id="KW-0508">mRNA splicing</keyword>
<feature type="region of interest" description="Disordered" evidence="4">
    <location>
        <begin position="211"/>
        <end position="235"/>
    </location>
</feature>
<evidence type="ECO:0000256" key="1">
    <source>
        <dbReference type="ARBA" id="ARBA00010197"/>
    </source>
</evidence>
<dbReference type="GO" id="GO:0005681">
    <property type="term" value="C:spliceosomal complex"/>
    <property type="evidence" value="ECO:0007669"/>
    <property type="project" value="UniProtKB-UniRule"/>
</dbReference>
<evidence type="ECO:0000313" key="6">
    <source>
        <dbReference type="EMBL" id="KAK3197453.1"/>
    </source>
</evidence>
<reference evidence="6 7" key="1">
    <citation type="submission" date="2021-02" db="EMBL/GenBank/DDBJ databases">
        <title>Genome assembly of Pseudopithomyces chartarum.</title>
        <authorList>
            <person name="Jauregui R."/>
            <person name="Singh J."/>
            <person name="Voisey C."/>
        </authorList>
    </citation>
    <scope>NUCLEOTIDE SEQUENCE [LARGE SCALE GENOMIC DNA]</scope>
    <source>
        <strain evidence="6 7">AGR01</strain>
    </source>
</reference>
<feature type="compositionally biased region" description="Basic and acidic residues" evidence="4">
    <location>
        <begin position="316"/>
        <end position="337"/>
    </location>
</feature>
<evidence type="ECO:0000256" key="3">
    <source>
        <dbReference type="RuleBase" id="RU367140"/>
    </source>
</evidence>
<evidence type="ECO:0000313" key="7">
    <source>
        <dbReference type="Proteomes" id="UP001280581"/>
    </source>
</evidence>
<feature type="compositionally biased region" description="Polar residues" evidence="4">
    <location>
        <begin position="24"/>
        <end position="40"/>
    </location>
</feature>
<dbReference type="GO" id="GO:0000398">
    <property type="term" value="P:mRNA splicing, via spliceosome"/>
    <property type="evidence" value="ECO:0007669"/>
    <property type="project" value="InterPro"/>
</dbReference>
<feature type="region of interest" description="Disordered" evidence="4">
    <location>
        <begin position="316"/>
        <end position="401"/>
    </location>
</feature>
<organism evidence="6 7">
    <name type="scientific">Pseudopithomyces chartarum</name>
    <dbReference type="NCBI Taxonomy" id="1892770"/>
    <lineage>
        <taxon>Eukaryota</taxon>
        <taxon>Fungi</taxon>
        <taxon>Dikarya</taxon>
        <taxon>Ascomycota</taxon>
        <taxon>Pezizomycotina</taxon>
        <taxon>Dothideomycetes</taxon>
        <taxon>Pleosporomycetidae</taxon>
        <taxon>Pleosporales</taxon>
        <taxon>Massarineae</taxon>
        <taxon>Didymosphaeriaceae</taxon>
        <taxon>Pseudopithomyces</taxon>
    </lineage>
</organism>
<comment type="caution">
    <text evidence="6">The sequence shown here is derived from an EMBL/GenBank/DDBJ whole genome shotgun (WGS) entry which is preliminary data.</text>
</comment>
<evidence type="ECO:0000256" key="4">
    <source>
        <dbReference type="SAM" id="MobiDB-lite"/>
    </source>
</evidence>
<feature type="region of interest" description="Disordered" evidence="4">
    <location>
        <begin position="457"/>
        <end position="476"/>
    </location>
</feature>
<dbReference type="PANTHER" id="PTHR12096">
    <property type="entry name" value="NUCLEAR PROTEIN SKIP-RELATED"/>
    <property type="match status" value="1"/>
</dbReference>
<feature type="domain" description="SKI-interacting protein SKIP SNW" evidence="5">
    <location>
        <begin position="180"/>
        <end position="336"/>
    </location>
</feature>
<evidence type="ECO:0000259" key="5">
    <source>
        <dbReference type="Pfam" id="PF02731"/>
    </source>
</evidence>
<sequence>MSVAATLSKSLPKPKYAGDEEQLPSHSTRLFNNDQSLSTTGPPPYGSRSGWRPRTATDYADGGAFPECAVAQYPLDMGRKATSSSTALQLRVDKDGKSDVASQIARRGHGDSRIIQSSFKDLIPLRQQANAGELDLQRPSTEEVEATKARTAAALGQLITTQTAAQNPKHFKKRVDEPTFVKYTPTAQMGDASGKARILRIQQRQIDPMEPPKFKHKRIPGRAPSPPPPVLHSPPRKVTAEQQELWRIPPPISNWKNPKGYTVALDKRLAADGRSLQDVTISDKFGAFTESLAAADRHAREEVKQRALMQQRLAEKEKMQKEEHLRELARQAREERQNQGSRRRRSGSHSESDSDSEEEAVRRREDARKERREEFQRELRQSKMGTERKLQMLAREQNRDISEKVALGLAKPTQSGESMYDSRLFNQSSGFDAGFNEDQAYDKPLFAAQDAISSIYRPSIQQDEGEDDGQTYDRITKSSKFEVLGKAKEGFKGADLQEQRDGPVQFEKDADDPFQIDAMIKEVRGEKSGEKRYGIQEPEGRSAKRARVEDDSE</sequence>
<feature type="compositionally biased region" description="Basic and acidic residues" evidence="4">
    <location>
        <begin position="359"/>
        <end position="401"/>
    </location>
</feature>
<evidence type="ECO:0000256" key="2">
    <source>
        <dbReference type="ARBA" id="ARBA00022160"/>
    </source>
</evidence>
<name>A0AAN6LR01_9PLEO</name>
<gene>
    <name evidence="6" type="ORF">GRF29_216g255116</name>
</gene>
<comment type="function">
    <text evidence="3">Involved in pre-mRNA splicing.</text>
</comment>